<protein>
    <submittedName>
        <fullName evidence="1">Uncharacterized protein</fullName>
    </submittedName>
</protein>
<dbReference type="Proteomes" id="UP000235786">
    <property type="component" value="Unassembled WGS sequence"/>
</dbReference>
<keyword evidence="2" id="KW-1185">Reference proteome</keyword>
<dbReference type="PANTHER" id="PTHR42037:SF1">
    <property type="match status" value="1"/>
</dbReference>
<evidence type="ECO:0000313" key="2">
    <source>
        <dbReference type="Proteomes" id="UP000235786"/>
    </source>
</evidence>
<organism evidence="1 2">
    <name type="scientific">Hyaloscypha variabilis (strain UAMH 11265 / GT02V1 / F)</name>
    <name type="common">Meliniomyces variabilis</name>
    <dbReference type="NCBI Taxonomy" id="1149755"/>
    <lineage>
        <taxon>Eukaryota</taxon>
        <taxon>Fungi</taxon>
        <taxon>Dikarya</taxon>
        <taxon>Ascomycota</taxon>
        <taxon>Pezizomycotina</taxon>
        <taxon>Leotiomycetes</taxon>
        <taxon>Helotiales</taxon>
        <taxon>Hyaloscyphaceae</taxon>
        <taxon>Hyaloscypha</taxon>
        <taxon>Hyaloscypha variabilis</taxon>
    </lineage>
</organism>
<sequence length="445" mass="51040">MSNSSISHEASHNIIDFNENDPLLHRFYEVLLVLDVMNRHRNPSTYGLPTPEADDDPKKLHIFELRREYTRHLAYLCSFDTGGATVAAIVLQETEEDSRLPIPSPGRGITYLLATNALARSPHILTNWGADGSDEDVSYLIPWLRSVSRVADLHSLQNLCELAYNSRRSPHYTRVRTRALPGQVHAERFAKVEQMIGRLNHTIKAVKVLMEAVKRLPYQYFGGVTVERISSPHIEPLSLDENLTIHSFLNGIIRRTANPTLHREEYDDSLAALEGSEGRLSKKFENELDRRQNWSPTVHAELVLLEYVCTSDVTFLDDDRYIGCSKPACYCCHNYMEAHLGKCTLYATHHNAYVNWWAPIFPQTYRDGFNFPNKTRDEILNNLIGDIGREVLDNLWRREGPQIQRRRDSLLEIPPSSLDVLQATGTPPTIPTNHRRCLWRVNRHT</sequence>
<dbReference type="AlphaFoldDB" id="A0A2J6QX19"/>
<dbReference type="EMBL" id="KZ613965">
    <property type="protein sequence ID" value="PMD30804.1"/>
    <property type="molecule type" value="Genomic_DNA"/>
</dbReference>
<name>A0A2J6QX19_HYAVF</name>
<proteinExistence type="predicted"/>
<evidence type="ECO:0000313" key="1">
    <source>
        <dbReference type="EMBL" id="PMD30804.1"/>
    </source>
</evidence>
<dbReference type="PANTHER" id="PTHR42037">
    <property type="match status" value="1"/>
</dbReference>
<reference evidence="1 2" key="1">
    <citation type="submission" date="2016-04" db="EMBL/GenBank/DDBJ databases">
        <title>A degradative enzymes factory behind the ericoid mycorrhizal symbiosis.</title>
        <authorList>
            <consortium name="DOE Joint Genome Institute"/>
            <person name="Martino E."/>
            <person name="Morin E."/>
            <person name="Grelet G."/>
            <person name="Kuo A."/>
            <person name="Kohler A."/>
            <person name="Daghino S."/>
            <person name="Barry K."/>
            <person name="Choi C."/>
            <person name="Cichocki N."/>
            <person name="Clum A."/>
            <person name="Copeland A."/>
            <person name="Hainaut M."/>
            <person name="Haridas S."/>
            <person name="Labutti K."/>
            <person name="Lindquist E."/>
            <person name="Lipzen A."/>
            <person name="Khouja H.-R."/>
            <person name="Murat C."/>
            <person name="Ohm R."/>
            <person name="Olson A."/>
            <person name="Spatafora J."/>
            <person name="Veneault-Fourrey C."/>
            <person name="Henrissat B."/>
            <person name="Grigoriev I."/>
            <person name="Martin F."/>
            <person name="Perotto S."/>
        </authorList>
    </citation>
    <scope>NUCLEOTIDE SEQUENCE [LARGE SCALE GENOMIC DNA]</scope>
    <source>
        <strain evidence="1 2">F</strain>
    </source>
</reference>
<accession>A0A2J6QX19</accession>
<dbReference type="Pfam" id="PF14441">
    <property type="entry name" value="OTT_1508_deam"/>
    <property type="match status" value="1"/>
</dbReference>
<gene>
    <name evidence="1" type="ORF">L207DRAFT_537643</name>
</gene>
<dbReference type="OrthoDB" id="3251507at2759"/>
<dbReference type="InterPro" id="IPR027796">
    <property type="entry name" value="OTT_1508_deam-like"/>
</dbReference>